<accession>A0ABS4FAP8</accession>
<sequence>MPTTENGGYPDRVEKGLIAVRGTRLYVELSGGSKDA</sequence>
<comment type="caution">
    <text evidence="1">The sequence shown here is derived from an EMBL/GenBank/DDBJ whole genome shotgun (WGS) entry which is preliminary data.</text>
</comment>
<reference evidence="1 2" key="1">
    <citation type="submission" date="2021-03" db="EMBL/GenBank/DDBJ databases">
        <title>Genomic Encyclopedia of Type Strains, Phase IV (KMG-IV): sequencing the most valuable type-strain genomes for metagenomic binning, comparative biology and taxonomic classification.</title>
        <authorList>
            <person name="Goeker M."/>
        </authorList>
    </citation>
    <scope>NUCLEOTIDE SEQUENCE [LARGE SCALE GENOMIC DNA]</scope>
    <source>
        <strain evidence="1 2">DSM 15596</strain>
    </source>
</reference>
<dbReference type="Proteomes" id="UP000706926">
    <property type="component" value="Unassembled WGS sequence"/>
</dbReference>
<keyword evidence="2" id="KW-1185">Reference proteome</keyword>
<evidence type="ECO:0000313" key="1">
    <source>
        <dbReference type="EMBL" id="MBP1893336.1"/>
    </source>
</evidence>
<gene>
    <name evidence="1" type="ORF">J2Z18_002438</name>
</gene>
<dbReference type="EMBL" id="JAGGKI010000005">
    <property type="protein sequence ID" value="MBP1893336.1"/>
    <property type="molecule type" value="Genomic_DNA"/>
</dbReference>
<organism evidence="1 2">
    <name type="scientific">Paenibacillus lactis</name>
    <dbReference type="NCBI Taxonomy" id="228574"/>
    <lineage>
        <taxon>Bacteria</taxon>
        <taxon>Bacillati</taxon>
        <taxon>Bacillota</taxon>
        <taxon>Bacilli</taxon>
        <taxon>Bacillales</taxon>
        <taxon>Paenibacillaceae</taxon>
        <taxon>Paenibacillus</taxon>
    </lineage>
</organism>
<protein>
    <submittedName>
        <fullName evidence="1">Uncharacterized protein</fullName>
    </submittedName>
</protein>
<evidence type="ECO:0000313" key="2">
    <source>
        <dbReference type="Proteomes" id="UP000706926"/>
    </source>
</evidence>
<name>A0ABS4FAP8_9BACL</name>
<proteinExistence type="predicted"/>